<gene>
    <name evidence="1" type="ORF">GF339_09680</name>
</gene>
<evidence type="ECO:0000313" key="2">
    <source>
        <dbReference type="Proteomes" id="UP000649604"/>
    </source>
</evidence>
<protein>
    <submittedName>
        <fullName evidence="1">Uncharacterized protein</fullName>
    </submittedName>
</protein>
<evidence type="ECO:0000313" key="1">
    <source>
        <dbReference type="EMBL" id="MBD3324843.1"/>
    </source>
</evidence>
<comment type="caution">
    <text evidence="1">The sequence shown here is derived from an EMBL/GenBank/DDBJ whole genome shotgun (WGS) entry which is preliminary data.</text>
</comment>
<accession>A0A9D5JVD7</accession>
<proteinExistence type="predicted"/>
<dbReference type="AlphaFoldDB" id="A0A9D5JVD7"/>
<dbReference type="Proteomes" id="UP000649604">
    <property type="component" value="Unassembled WGS sequence"/>
</dbReference>
<sequence>MKTGRPRNFSNKPKSTSWATFFQRHDTQSCPSRLKYILMTARRLILLSFYFIIAYPPPLIAGDVTVVTDEYLWFSANVTEIAELETHKAEITPDPPLRELVYNRHFEQKGFPPPLEFLRPLKKGASPVARIEGQQIIFPRAGRQIPLNTSIVPSWADAATPYLLSTPGTDWVVAVYPYYFYQCKDNAYYTEVYSEQGELLSTFDTLPTHVSARNPYLLIAPEKSGCCDSLRWSVRFYNLHEGSVVDLSCPEGFCGDVLFTRLEEDGPFVVAQEILGAVSGIGVSLQTHIFIIGQDGALLASGKIIHAVRDSGLHKSMMPSSSPYAISNLMAIDPAPENNTWLIHFGAATERRTVSLVSIANDPPPAVVFLLSDGSSKGLVKTAAKTVGKLPLLGVSEPGQYVFSIFFENGRTNRRVTTLQPDEVNIITF</sequence>
<reference evidence="1" key="1">
    <citation type="submission" date="2019-11" db="EMBL/GenBank/DDBJ databases">
        <title>Microbial mats filling the niche in hypersaline microbial mats.</title>
        <authorList>
            <person name="Wong H.L."/>
            <person name="Macleod F.I."/>
            <person name="White R.A. III"/>
            <person name="Burns B.P."/>
        </authorList>
    </citation>
    <scope>NUCLEOTIDE SEQUENCE</scope>
    <source>
        <strain evidence="1">Rbin_158</strain>
    </source>
</reference>
<organism evidence="1 2">
    <name type="scientific">candidate division KSB3 bacterium</name>
    <dbReference type="NCBI Taxonomy" id="2044937"/>
    <lineage>
        <taxon>Bacteria</taxon>
        <taxon>candidate division KSB3</taxon>
    </lineage>
</organism>
<name>A0A9D5JVD7_9BACT</name>
<dbReference type="EMBL" id="WJJP01000308">
    <property type="protein sequence ID" value="MBD3324843.1"/>
    <property type="molecule type" value="Genomic_DNA"/>
</dbReference>